<gene>
    <name evidence="2" type="ORF">AFM12_00020</name>
</gene>
<protein>
    <recommendedName>
        <fullName evidence="1">CshA domain-containing protein</fullName>
    </recommendedName>
</protein>
<sequence length="105" mass="11108">VGIDVTLNIIANDSLSDGTNILDLTDITVDLDPSTPGIQDSLIVPGEGRYDYDTLTGEVTFNPEAGFTTDPAPITYTLIENATSLDSTATITITYTEEPPVAVDD</sequence>
<dbReference type="AlphaFoldDB" id="A0A0P7BGL1"/>
<organism evidence="2 3">
    <name type="scientific">Jiulongibacter sediminis</name>
    <dbReference type="NCBI Taxonomy" id="1605367"/>
    <lineage>
        <taxon>Bacteria</taxon>
        <taxon>Pseudomonadati</taxon>
        <taxon>Bacteroidota</taxon>
        <taxon>Cytophagia</taxon>
        <taxon>Cytophagales</taxon>
        <taxon>Leadbetterellaceae</taxon>
        <taxon>Jiulongibacter</taxon>
    </lineage>
</organism>
<dbReference type="RefSeq" id="WP_216598486.1">
    <property type="nucleotide sequence ID" value="NZ_JXSZ01000004.1"/>
</dbReference>
<evidence type="ECO:0000313" key="3">
    <source>
        <dbReference type="Proteomes" id="UP000050454"/>
    </source>
</evidence>
<feature type="non-terminal residue" evidence="2">
    <location>
        <position position="105"/>
    </location>
</feature>
<dbReference type="InterPro" id="IPR026395">
    <property type="entry name" value="CshA_fibril"/>
</dbReference>
<dbReference type="STRING" id="1605367.AFM12_00020"/>
<feature type="non-terminal residue" evidence="2">
    <location>
        <position position="1"/>
    </location>
</feature>
<dbReference type="Pfam" id="PF19076">
    <property type="entry name" value="CshA_repeat"/>
    <property type="match status" value="1"/>
</dbReference>
<name>A0A0P7BGL1_9BACT</name>
<evidence type="ECO:0000313" key="2">
    <source>
        <dbReference type="EMBL" id="KPM50185.1"/>
    </source>
</evidence>
<dbReference type="Proteomes" id="UP000050454">
    <property type="component" value="Unassembled WGS sequence"/>
</dbReference>
<reference evidence="2 3" key="1">
    <citation type="submission" date="2015-07" db="EMBL/GenBank/DDBJ databases">
        <title>The draft genome sequence of Leadbetterella sp. JN14-9.</title>
        <authorList>
            <person name="Liu Y."/>
            <person name="Du J."/>
            <person name="Shao Z."/>
        </authorList>
    </citation>
    <scope>NUCLEOTIDE SEQUENCE [LARGE SCALE GENOMIC DNA]</scope>
    <source>
        <strain evidence="2 3">JN14-9</strain>
    </source>
</reference>
<dbReference type="EMBL" id="LGTQ01000004">
    <property type="protein sequence ID" value="KPM50185.1"/>
    <property type="molecule type" value="Genomic_DNA"/>
</dbReference>
<feature type="domain" description="CshA" evidence="1">
    <location>
        <begin position="18"/>
        <end position="81"/>
    </location>
</feature>
<evidence type="ECO:0000259" key="1">
    <source>
        <dbReference type="Pfam" id="PF19076"/>
    </source>
</evidence>
<accession>A0A0P7BGL1</accession>
<keyword evidence="3" id="KW-1185">Reference proteome</keyword>
<comment type="caution">
    <text evidence="2">The sequence shown here is derived from an EMBL/GenBank/DDBJ whole genome shotgun (WGS) entry which is preliminary data.</text>
</comment>
<proteinExistence type="predicted"/>